<evidence type="ECO:0000313" key="10">
    <source>
        <dbReference type="Proteomes" id="UP000590442"/>
    </source>
</evidence>
<dbReference type="InterPro" id="IPR050250">
    <property type="entry name" value="Macrolide_Exporter_MacB"/>
</dbReference>
<keyword evidence="3 6" id="KW-0812">Transmembrane</keyword>
<reference evidence="9 10" key="1">
    <citation type="submission" date="2020-03" db="EMBL/GenBank/DDBJ databases">
        <title>Genomic Encyclopedia of Type Strains, Phase IV (KMG-IV): sequencing the most valuable type-strain genomes for metagenomic binning, comparative biology and taxonomic classification.</title>
        <authorList>
            <person name="Goeker M."/>
        </authorList>
    </citation>
    <scope>NUCLEOTIDE SEQUENCE [LARGE SCALE GENOMIC DNA]</scope>
    <source>
        <strain evidence="9 10">DSM 29762</strain>
    </source>
</reference>
<dbReference type="GO" id="GO:0022857">
    <property type="term" value="F:transmembrane transporter activity"/>
    <property type="evidence" value="ECO:0007669"/>
    <property type="project" value="TreeGrafter"/>
</dbReference>
<evidence type="ECO:0000256" key="2">
    <source>
        <dbReference type="ARBA" id="ARBA00022475"/>
    </source>
</evidence>
<comment type="subcellular location">
    <subcellularLocation>
        <location evidence="1">Cell membrane</location>
        <topology evidence="1">Multi-pass membrane protein</topology>
    </subcellularLocation>
</comment>
<dbReference type="Pfam" id="PF12704">
    <property type="entry name" value="MacB_PCD"/>
    <property type="match status" value="2"/>
</dbReference>
<feature type="transmembrane region" description="Helical" evidence="6">
    <location>
        <begin position="680"/>
        <end position="701"/>
    </location>
</feature>
<feature type="transmembrane region" description="Helical" evidence="6">
    <location>
        <begin position="763"/>
        <end position="783"/>
    </location>
</feature>
<feature type="domain" description="MacB-like periplasmic core" evidence="8">
    <location>
        <begin position="20"/>
        <end position="230"/>
    </location>
</feature>
<feature type="transmembrane region" description="Helical" evidence="6">
    <location>
        <begin position="729"/>
        <end position="748"/>
    </location>
</feature>
<evidence type="ECO:0000256" key="1">
    <source>
        <dbReference type="ARBA" id="ARBA00004651"/>
    </source>
</evidence>
<dbReference type="Proteomes" id="UP000590442">
    <property type="component" value="Unassembled WGS sequence"/>
</dbReference>
<keyword evidence="2" id="KW-1003">Cell membrane</keyword>
<sequence>MIKNHFKIAFRYLKNHLQFTIINVVGLTLGFFCFFLLNIYVLKETSFDQDQKGVYRLLQKKTEENGTTRELAQTAARVGIEAQSHFNEIESQTQIVPIGRTNVGNNPDNTTHEELAVLDDNFLKVFNFPLVEGSVEALTDEPHGVILTRTLKEKYFGKELALNKILKTGYGEYTVVGVLEDFPENSHFQNLIFFTTHIMPNVFNDWDNFIASDWSSNNMITYVRTSPNIDLLVLGNKITKLTEENYPADEVFNSSFSLQPIQNIHLYENEVEGEINKNKGNELYVKLFFWIALLILVVACFNYAGLLNIAFMDRSKEIGLRQIIGAGKRQLLWQFLTESFLLVSISVVLAYTLLWASQPLIKSWFDTTISLSGIPIKGMLFTVATGLILSLLSVLYPFWLIIRTGTSSTLKQTVSAASSKLPFRRFMLVFQFVTVIAFLTASFVFNKQMNFLENKELGFEMDGIVTVDINSRILRSQFEAIKEEFIRIPEVESVSVVSRVPGEWKNIASIQAVQMGEASADAKDLLFIGADKDFLKTFQINLVDGVNFSGIPSDSTKVLINNKVVETLGLENPTGKYIEILGDENEVLRVQVAGVVEDFQMEDFRTAIKPLIIGNWNNPIQSIDYYTMQVSTTDWSKTMADLNAVNDSFDQATPAEINILSDKFERFFEQDKLRFRLLNLFSGIVVFLACMGLFAMSAFVAKSRTKEIGIRKVLGSSVLQLTRLLSQDFVKLVFIGLLIATPITWYLLQGWLSDFAFHIDLKWWMIGLAGFGCLALTVVTVSFQSIRAAIVNPVKSLRTE</sequence>
<dbReference type="PANTHER" id="PTHR30572">
    <property type="entry name" value="MEMBRANE COMPONENT OF TRANSPORTER-RELATED"/>
    <property type="match status" value="1"/>
</dbReference>
<evidence type="ECO:0000259" key="7">
    <source>
        <dbReference type="Pfam" id="PF02687"/>
    </source>
</evidence>
<organism evidence="9 10">
    <name type="scientific">Saonia flava</name>
    <dbReference type="NCBI Taxonomy" id="523696"/>
    <lineage>
        <taxon>Bacteria</taxon>
        <taxon>Pseudomonadati</taxon>
        <taxon>Bacteroidota</taxon>
        <taxon>Flavobacteriia</taxon>
        <taxon>Flavobacteriales</taxon>
        <taxon>Flavobacteriaceae</taxon>
        <taxon>Saonia</taxon>
    </lineage>
</organism>
<evidence type="ECO:0000256" key="4">
    <source>
        <dbReference type="ARBA" id="ARBA00022989"/>
    </source>
</evidence>
<feature type="transmembrane region" description="Helical" evidence="6">
    <location>
        <begin position="423"/>
        <end position="445"/>
    </location>
</feature>
<accession>A0A846QQ48</accession>
<keyword evidence="4 6" id="KW-1133">Transmembrane helix</keyword>
<feature type="transmembrane region" description="Helical" evidence="6">
    <location>
        <begin position="331"/>
        <end position="356"/>
    </location>
</feature>
<feature type="transmembrane region" description="Helical" evidence="6">
    <location>
        <begin position="376"/>
        <end position="402"/>
    </location>
</feature>
<name>A0A846QQ48_9FLAO</name>
<feature type="transmembrane region" description="Helical" evidence="6">
    <location>
        <begin position="287"/>
        <end position="311"/>
    </location>
</feature>
<comment type="caution">
    <text evidence="9">The sequence shown here is derived from an EMBL/GenBank/DDBJ whole genome shotgun (WGS) entry which is preliminary data.</text>
</comment>
<evidence type="ECO:0000256" key="5">
    <source>
        <dbReference type="ARBA" id="ARBA00023136"/>
    </source>
</evidence>
<feature type="transmembrane region" description="Helical" evidence="6">
    <location>
        <begin position="21"/>
        <end position="42"/>
    </location>
</feature>
<dbReference type="InterPro" id="IPR003838">
    <property type="entry name" value="ABC3_permease_C"/>
</dbReference>
<dbReference type="InterPro" id="IPR025857">
    <property type="entry name" value="MacB_PCD"/>
</dbReference>
<proteinExistence type="predicted"/>
<dbReference type="EMBL" id="JAATJJ010000001">
    <property type="protein sequence ID" value="NJB70228.1"/>
    <property type="molecule type" value="Genomic_DNA"/>
</dbReference>
<evidence type="ECO:0000259" key="8">
    <source>
        <dbReference type="Pfam" id="PF12704"/>
    </source>
</evidence>
<evidence type="ECO:0000256" key="6">
    <source>
        <dbReference type="SAM" id="Phobius"/>
    </source>
</evidence>
<dbReference type="AlphaFoldDB" id="A0A846QQ48"/>
<evidence type="ECO:0000256" key="3">
    <source>
        <dbReference type="ARBA" id="ARBA00022692"/>
    </source>
</evidence>
<dbReference type="Pfam" id="PF02687">
    <property type="entry name" value="FtsX"/>
    <property type="match status" value="2"/>
</dbReference>
<feature type="domain" description="MacB-like periplasmic core" evidence="8">
    <location>
        <begin position="462"/>
        <end position="604"/>
    </location>
</feature>
<feature type="domain" description="ABC3 transporter permease C-terminal" evidence="7">
    <location>
        <begin position="680"/>
        <end position="793"/>
    </location>
</feature>
<evidence type="ECO:0000313" key="9">
    <source>
        <dbReference type="EMBL" id="NJB70228.1"/>
    </source>
</evidence>
<dbReference type="PANTHER" id="PTHR30572:SF18">
    <property type="entry name" value="ABC-TYPE MACROLIDE FAMILY EXPORT SYSTEM PERMEASE COMPONENT 2"/>
    <property type="match status" value="1"/>
</dbReference>
<keyword evidence="10" id="KW-1185">Reference proteome</keyword>
<keyword evidence="5 6" id="KW-0472">Membrane</keyword>
<gene>
    <name evidence="9" type="ORF">GGR42_000690</name>
</gene>
<dbReference type="RefSeq" id="WP_167960848.1">
    <property type="nucleotide sequence ID" value="NZ_JAATJJ010000001.1"/>
</dbReference>
<protein>
    <submittedName>
        <fullName evidence="9">Putative ABC transport system permease protein</fullName>
    </submittedName>
</protein>
<dbReference type="GO" id="GO:0005886">
    <property type="term" value="C:plasma membrane"/>
    <property type="evidence" value="ECO:0007669"/>
    <property type="project" value="UniProtKB-SubCell"/>
</dbReference>
<feature type="domain" description="ABC3 transporter permease C-terminal" evidence="7">
    <location>
        <begin position="291"/>
        <end position="404"/>
    </location>
</feature>